<dbReference type="AlphaFoldDB" id="A0A0D8J3U2"/>
<dbReference type="EMBL" id="JXXK01000006">
    <property type="protein sequence ID" value="KJF40463.1"/>
    <property type="molecule type" value="Genomic_DNA"/>
</dbReference>
<gene>
    <name evidence="1" type="ORF">TQ39_06000</name>
</gene>
<comment type="caution">
    <text evidence="1">The sequence shown here is derived from an EMBL/GenBank/DDBJ whole genome shotgun (WGS) entry which is preliminary data.</text>
</comment>
<reference evidence="1" key="1">
    <citation type="submission" date="2015-02" db="EMBL/GenBank/DDBJ databases">
        <title>A novel member of the family Ruminococcaceae isolated from human feces.</title>
        <authorList>
            <person name="Shkoporov A.N."/>
            <person name="Chaplin A.V."/>
            <person name="Motuzova O.V."/>
            <person name="Kafarskaia L.I."/>
            <person name="Khokhlova E.V."/>
            <person name="Efimov B.A."/>
        </authorList>
    </citation>
    <scope>NUCLEOTIDE SEQUENCE [LARGE SCALE GENOMIC DNA]</scope>
    <source>
        <strain evidence="1">585-1</strain>
    </source>
</reference>
<accession>A0A0D8J3U2</accession>
<keyword evidence="2" id="KW-1185">Reference proteome</keyword>
<organism evidence="1 2">
    <name type="scientific">Ruthenibacterium lactatiformans</name>
    <dbReference type="NCBI Taxonomy" id="1550024"/>
    <lineage>
        <taxon>Bacteria</taxon>
        <taxon>Bacillati</taxon>
        <taxon>Bacillota</taxon>
        <taxon>Clostridia</taxon>
        <taxon>Eubacteriales</taxon>
        <taxon>Oscillospiraceae</taxon>
        <taxon>Ruthenibacterium</taxon>
    </lineage>
</organism>
<evidence type="ECO:0000313" key="1">
    <source>
        <dbReference type="EMBL" id="KJF40463.1"/>
    </source>
</evidence>
<evidence type="ECO:0000313" key="2">
    <source>
        <dbReference type="Proteomes" id="UP000032483"/>
    </source>
</evidence>
<name>A0A0D8J3U2_9FIRM</name>
<sequence length="195" mass="22709">MQPRRWRAGHKPGKMQSAAKEVKQAVTKYEWYKAHGICPTCGCRDAAPGRVQCPECLEKERLKAVQRRKKESPEQKEYHNRHRQRRTDLLHAFGVCVRCQRRDAAPGRAQCVYCLARSRRYMQSRLREKGVMPRDMLGWPGICSRCGKPTDTQEAHKLCPACREASQRSMEIARNSRTEKNWFARMHSLMAWGKP</sequence>
<protein>
    <submittedName>
        <fullName evidence="1">Uncharacterized protein</fullName>
    </submittedName>
</protein>
<dbReference type="Proteomes" id="UP000032483">
    <property type="component" value="Unassembled WGS sequence"/>
</dbReference>
<proteinExistence type="predicted"/>